<keyword evidence="2" id="KW-1185">Reference proteome</keyword>
<comment type="caution">
    <text evidence="1">The sequence shown here is derived from an EMBL/GenBank/DDBJ whole genome shotgun (WGS) entry which is preliminary data.</text>
</comment>
<accession>A0A8X6T5Z7</accession>
<evidence type="ECO:0000313" key="1">
    <source>
        <dbReference type="EMBL" id="GFY19428.1"/>
    </source>
</evidence>
<dbReference type="EMBL" id="BMAU01021352">
    <property type="protein sequence ID" value="GFY19428.1"/>
    <property type="molecule type" value="Genomic_DNA"/>
</dbReference>
<proteinExistence type="predicted"/>
<name>A0A8X6T5Z7_TRICX</name>
<dbReference type="PANTHER" id="PTHR33977">
    <property type="entry name" value="ZINC ION BINDING PROTEIN"/>
    <property type="match status" value="1"/>
</dbReference>
<organism evidence="1 2">
    <name type="scientific">Trichonephila clavipes</name>
    <name type="common">Golden silk orbweaver</name>
    <name type="synonym">Nephila clavipes</name>
    <dbReference type="NCBI Taxonomy" id="2585209"/>
    <lineage>
        <taxon>Eukaryota</taxon>
        <taxon>Metazoa</taxon>
        <taxon>Ecdysozoa</taxon>
        <taxon>Arthropoda</taxon>
        <taxon>Chelicerata</taxon>
        <taxon>Arachnida</taxon>
        <taxon>Araneae</taxon>
        <taxon>Araneomorphae</taxon>
        <taxon>Entelegynae</taxon>
        <taxon>Araneoidea</taxon>
        <taxon>Nephilidae</taxon>
        <taxon>Trichonephila</taxon>
    </lineage>
</organism>
<dbReference type="AlphaFoldDB" id="A0A8X6T5Z7"/>
<dbReference type="PANTHER" id="PTHR33977:SF1">
    <property type="entry name" value="ZINC ION BINDING PROTEIN"/>
    <property type="match status" value="1"/>
</dbReference>
<evidence type="ECO:0000313" key="2">
    <source>
        <dbReference type="Proteomes" id="UP000887159"/>
    </source>
</evidence>
<dbReference type="Proteomes" id="UP000887159">
    <property type="component" value="Unassembled WGS sequence"/>
</dbReference>
<sequence>MEVGKLNLHGDDRRNLAALLKAGVPSTKFREDIQNKCLPTERLGLLTKKDLHNGIRNRLTHLQPKVFMSDDAAFWNAWQRVFRDVKYNLLSSWHVSRSWNRNLSSKVKDPELRKEMKNKFTTLVSEIDESTFERIYDDFVQNYTKNEESKNFVEHFVKNYGGRKEKWAYCHRIGCGINVNMKLERWHRLLKYEEGNGKTIKRLELVYEQIRRRTQFINTAASVASTEEMKCLDQCLEDLMKHMGYSEFGSSLRSIENFPANRYIIKQRQKKNSRPLNKQKLANVM</sequence>
<gene>
    <name evidence="1" type="primary">X975_14697</name>
    <name evidence="1" type="ORF">TNCV_4128151</name>
</gene>
<reference evidence="1" key="1">
    <citation type="submission" date="2020-08" db="EMBL/GenBank/DDBJ databases">
        <title>Multicomponent nature underlies the extraordinary mechanical properties of spider dragline silk.</title>
        <authorList>
            <person name="Kono N."/>
            <person name="Nakamura H."/>
            <person name="Mori M."/>
            <person name="Yoshida Y."/>
            <person name="Ohtoshi R."/>
            <person name="Malay A.D."/>
            <person name="Moran D.A.P."/>
            <person name="Tomita M."/>
            <person name="Numata K."/>
            <person name="Arakawa K."/>
        </authorList>
    </citation>
    <scope>NUCLEOTIDE SEQUENCE</scope>
</reference>
<protein>
    <submittedName>
        <fullName evidence="1">Uncharacterized protein</fullName>
    </submittedName>
</protein>